<dbReference type="Proteomes" id="UP001425155">
    <property type="component" value="Unassembled WGS sequence"/>
</dbReference>
<evidence type="ECO:0000256" key="1">
    <source>
        <dbReference type="SAM" id="Phobius"/>
    </source>
</evidence>
<keyword evidence="1" id="KW-1133">Transmembrane helix</keyword>
<keyword evidence="3" id="KW-0378">Hydrolase</keyword>
<dbReference type="EMBL" id="JBCLVG010000001">
    <property type="protein sequence ID" value="MEN1945796.1"/>
    <property type="molecule type" value="Genomic_DNA"/>
</dbReference>
<comment type="caution">
    <text evidence="3">The sequence shown here is derived from an EMBL/GenBank/DDBJ whole genome shotgun (WGS) entry which is preliminary data.</text>
</comment>
<evidence type="ECO:0000313" key="3">
    <source>
        <dbReference type="EMBL" id="MEN1945796.1"/>
    </source>
</evidence>
<keyword evidence="4" id="KW-1185">Reference proteome</keyword>
<feature type="transmembrane region" description="Helical" evidence="1">
    <location>
        <begin position="7"/>
        <end position="25"/>
    </location>
</feature>
<keyword evidence="1" id="KW-0472">Membrane</keyword>
<name>A0ABU9W1C0_9MICO</name>
<feature type="transmembrane region" description="Helical" evidence="1">
    <location>
        <begin position="143"/>
        <end position="164"/>
    </location>
</feature>
<feature type="transmembrane region" description="Helical" evidence="1">
    <location>
        <begin position="79"/>
        <end position="99"/>
    </location>
</feature>
<proteinExistence type="predicted"/>
<gene>
    <name evidence="3" type="ORF">WJX64_04500</name>
</gene>
<keyword evidence="1" id="KW-0812">Transmembrane</keyword>
<feature type="transmembrane region" description="Helical" evidence="1">
    <location>
        <begin position="220"/>
        <end position="240"/>
    </location>
</feature>
<evidence type="ECO:0000313" key="4">
    <source>
        <dbReference type="Proteomes" id="UP001425155"/>
    </source>
</evidence>
<reference evidence="3 4" key="1">
    <citation type="submission" date="2024-03" db="EMBL/GenBank/DDBJ databases">
        <title>YIM 134122 draft genome.</title>
        <authorList>
            <person name="Zuo S."/>
            <person name="Xiong L."/>
        </authorList>
    </citation>
    <scope>NUCLEOTIDE SEQUENCE [LARGE SCALE GENOMIC DNA]</scope>
    <source>
        <strain evidence="3 4">YIM 134122</strain>
    </source>
</reference>
<dbReference type="Pfam" id="PF02517">
    <property type="entry name" value="Rce1-like"/>
    <property type="match status" value="1"/>
</dbReference>
<feature type="domain" description="CAAX prenyl protease 2/Lysostaphin resistance protein A-like" evidence="2">
    <location>
        <begin position="108"/>
        <end position="206"/>
    </location>
</feature>
<feature type="transmembrane region" description="Helical" evidence="1">
    <location>
        <begin position="45"/>
        <end position="67"/>
    </location>
</feature>
<sequence>MRVTPRVWIGIVIFIGYVLVIYVVTKFSGVPFPEIGKSAETTWRGAVLDLAIAAVLLAITTSLLGWWRPALFERKRSRHTWPIFVPIIMFIAAIANLFTTDWTKFDTSFVLSLVALGLLVGFCEELMSRGLVLTAFRSRLPEVWVWLLTTALFGGMHLVNAALGAPLTNSLAQAGLAAMSGTAFYILRRTTGSLIWAMLLHGLWDTSVFAVGHASLGTAFGSYLGPVVGVLSIAVVYWVIKGTDERPLDSPAQPVAAGAVPAKP</sequence>
<feature type="transmembrane region" description="Helical" evidence="1">
    <location>
        <begin position="170"/>
        <end position="187"/>
    </location>
</feature>
<dbReference type="RefSeq" id="WP_342112234.1">
    <property type="nucleotide sequence ID" value="NZ_JBCAUN010000001.1"/>
</dbReference>
<evidence type="ECO:0000259" key="2">
    <source>
        <dbReference type="Pfam" id="PF02517"/>
    </source>
</evidence>
<dbReference type="InterPro" id="IPR003675">
    <property type="entry name" value="Rce1/LyrA-like_dom"/>
</dbReference>
<accession>A0ABU9W1C0</accession>
<feature type="transmembrane region" description="Helical" evidence="1">
    <location>
        <begin position="105"/>
        <end position="123"/>
    </location>
</feature>
<feature type="transmembrane region" description="Helical" evidence="1">
    <location>
        <begin position="194"/>
        <end position="214"/>
    </location>
</feature>
<protein>
    <submittedName>
        <fullName evidence="3">CPBP family intramembrane glutamic endopeptidase</fullName>
        <ecNumber evidence="3">3.4.-.-</ecNumber>
    </submittedName>
</protein>
<dbReference type="EC" id="3.4.-.-" evidence="3"/>
<organism evidence="3 4">
    <name type="scientific">Leifsonia stereocauli</name>
    <dbReference type="NCBI Taxonomy" id="3134136"/>
    <lineage>
        <taxon>Bacteria</taxon>
        <taxon>Bacillati</taxon>
        <taxon>Actinomycetota</taxon>
        <taxon>Actinomycetes</taxon>
        <taxon>Micrococcales</taxon>
        <taxon>Microbacteriaceae</taxon>
        <taxon>Leifsonia</taxon>
    </lineage>
</organism>
<dbReference type="GO" id="GO:0016787">
    <property type="term" value="F:hydrolase activity"/>
    <property type="evidence" value="ECO:0007669"/>
    <property type="project" value="UniProtKB-KW"/>
</dbReference>